<feature type="domain" description="SWIM-type" evidence="2">
    <location>
        <begin position="568"/>
        <end position="605"/>
    </location>
</feature>
<evidence type="ECO:0000256" key="1">
    <source>
        <dbReference type="PROSITE-ProRule" id="PRU00325"/>
    </source>
</evidence>
<keyword evidence="1" id="KW-0862">Zinc</keyword>
<keyword evidence="1" id="KW-0479">Metal-binding</keyword>
<evidence type="ECO:0000313" key="3">
    <source>
        <dbReference type="EMBL" id="WOK99140.1"/>
    </source>
</evidence>
<dbReference type="PANTHER" id="PTHR33977">
    <property type="entry name" value="ZINC ION BINDING PROTEIN"/>
    <property type="match status" value="1"/>
</dbReference>
<dbReference type="EMBL" id="CP136891">
    <property type="protein sequence ID" value="WOK99140.1"/>
    <property type="molecule type" value="Genomic_DNA"/>
</dbReference>
<protein>
    <recommendedName>
        <fullName evidence="2">SWIM-type domain-containing protein</fullName>
    </recommendedName>
</protein>
<organism evidence="3 4">
    <name type="scientific">Canna indica</name>
    <name type="common">Indian-shot</name>
    <dbReference type="NCBI Taxonomy" id="4628"/>
    <lineage>
        <taxon>Eukaryota</taxon>
        <taxon>Viridiplantae</taxon>
        <taxon>Streptophyta</taxon>
        <taxon>Embryophyta</taxon>
        <taxon>Tracheophyta</taxon>
        <taxon>Spermatophyta</taxon>
        <taxon>Magnoliopsida</taxon>
        <taxon>Liliopsida</taxon>
        <taxon>Zingiberales</taxon>
        <taxon>Cannaceae</taxon>
        <taxon>Canna</taxon>
    </lineage>
</organism>
<proteinExistence type="predicted"/>
<dbReference type="PROSITE" id="PS50966">
    <property type="entry name" value="ZF_SWIM"/>
    <property type="match status" value="1"/>
</dbReference>
<sequence length="990" mass="112016">MARWDEILTLPVQNPTISEFSAADIVWSRVEGWREKMDRLALIPFSRVNDFVRGESNNKECPTKFHVEARRRRPPEMAYKPKVDGILEYILYWCSFGPDDHRKGGVVRPSRNYTAKRKTPAGRPNTKRGCVCHFIVKRLIAEPSVALVIYNQDNHVDKKGSPCHGPLDAKSVGTRAMFAPYISDELRLQVMSLLYVGVPVETIMQRHTQMVQKQGGPCSRDDLLTHRFVRRLERKIRRSAYELDPDDDVSIGLWIETHKDHIFFFEDFSDSNPFILGIQTEWQLQQMIQFGNRSIMASDSRFGTHKLKHPIHSLLVFDSNKNAIPVAWIITPDFASREIHRWMGSLYDRVRSKDPTWQLGGFIVDDPLADMLSIREVFHCSVLISFWRVSHALRKKLIEKCLQRETQAMMSRRLGEAVSSICTGHGDMELFEAFMEDFVDCSDFLDYFRATWLPRIGAWIAALKSIPVASSEVSTAIESYHNQLKLRLLNEKDSSVYQRADWLVDKLGTKVHSYYWLDEYSEKDSFARYWKDEWRSGNTSWRQSLQIPDSDVSITDTCARVVNQKNRQKVHMILNPGSEFAICDCDWSRMGNLCEHVIKATKFYRERGLAAPSSSLFQFNQTLRRIFHCPPHDSVIRDHAIALSVSVRTLLNSLIDIENGSLISNIKVHEEQQTANDRIVPVSKKSKHSDRDTIAECQPVSDNTMEISANESTGLVTLDERGENFDTKSVASLESTEKLVTLVPIICNPIEDEAGCLFDRTNGFVDDRKCEATTKIALSDEDLSADPMVIDTVTNSAGSLEKPLVNEDVENRTASISVDHNDATEERQVRYVADDSCNISAILETSAVYDTISDVDQLTKETISCGESCDTDFKEVPAKPCNDQMMDLDIANKNVGVGILKGRDAVVDQAPEESARNVQMIRLEIEVLNQNAEDHSVIDNKISANHIEVQVVDSCSPCGKNNAKVANNVISIGNGTSNSIEESGNDLMVT</sequence>
<dbReference type="PANTHER" id="PTHR33977:SF1">
    <property type="entry name" value="ZINC ION BINDING PROTEIN"/>
    <property type="match status" value="1"/>
</dbReference>
<evidence type="ECO:0000313" key="4">
    <source>
        <dbReference type="Proteomes" id="UP001327560"/>
    </source>
</evidence>
<accession>A0AAQ3K4R5</accession>
<keyword evidence="4" id="KW-1185">Reference proteome</keyword>
<name>A0AAQ3K4R5_9LILI</name>
<dbReference type="Proteomes" id="UP001327560">
    <property type="component" value="Chromosome 2"/>
</dbReference>
<dbReference type="AlphaFoldDB" id="A0AAQ3K4R5"/>
<reference evidence="3 4" key="1">
    <citation type="submission" date="2023-10" db="EMBL/GenBank/DDBJ databases">
        <title>Chromosome-scale genome assembly provides insights into flower coloration mechanisms of Canna indica.</title>
        <authorList>
            <person name="Li C."/>
        </authorList>
    </citation>
    <scope>NUCLEOTIDE SEQUENCE [LARGE SCALE GENOMIC DNA]</scope>
    <source>
        <tissue evidence="3">Flower</tissue>
    </source>
</reference>
<dbReference type="GO" id="GO:0008270">
    <property type="term" value="F:zinc ion binding"/>
    <property type="evidence" value="ECO:0007669"/>
    <property type="project" value="UniProtKB-KW"/>
</dbReference>
<gene>
    <name evidence="3" type="ORF">Cni_G07852</name>
</gene>
<dbReference type="InterPro" id="IPR007527">
    <property type="entry name" value="Znf_SWIM"/>
</dbReference>
<evidence type="ECO:0000259" key="2">
    <source>
        <dbReference type="PROSITE" id="PS50966"/>
    </source>
</evidence>
<keyword evidence="1" id="KW-0863">Zinc-finger</keyword>